<sequence>MINKGGRPKSYYDKELIIILEGYVEKHKDQKIVLSKLAKETGIARHIWDYSKKAKKLIEQLNNPLILTNKISSDLELIPSVESLLEQNANSPAKLRIAIETCLKVINSLKGKVNECSKLEKDNMVLETQLLESKNQNIKLKERIKNQEIVMLELCFDSESLKKRNEKGLKNNIIRIDEKSNIDKVIAVTEDDIIKEFPWLAD</sequence>
<protein>
    <submittedName>
        <fullName evidence="1">Uncharacterized protein</fullName>
    </submittedName>
</protein>
<reference evidence="1" key="1">
    <citation type="submission" date="2021-11" db="EMBL/GenBank/DDBJ databases">
        <title>Clostridia strains as spoilage organisms.</title>
        <authorList>
            <person name="Wambui J."/>
            <person name="Stevens M.J.A."/>
            <person name="Stephan R."/>
        </authorList>
    </citation>
    <scope>NUCLEOTIDE SEQUENCE</scope>
    <source>
        <strain evidence="1">CF009</strain>
    </source>
</reference>
<organism evidence="1 2">
    <name type="scientific">Clostridium estertheticum</name>
    <dbReference type="NCBI Taxonomy" id="238834"/>
    <lineage>
        <taxon>Bacteria</taxon>
        <taxon>Bacillati</taxon>
        <taxon>Bacillota</taxon>
        <taxon>Clostridia</taxon>
        <taxon>Eubacteriales</taxon>
        <taxon>Clostridiaceae</taxon>
        <taxon>Clostridium</taxon>
    </lineage>
</organism>
<name>A0AA47EG63_9CLOT</name>
<dbReference type="Proteomes" id="UP001164733">
    <property type="component" value="Chromosome"/>
</dbReference>
<accession>A0AA47EG63</accession>
<proteinExistence type="predicted"/>
<dbReference type="EMBL" id="CP086239">
    <property type="protein sequence ID" value="WAG59611.1"/>
    <property type="molecule type" value="Genomic_DNA"/>
</dbReference>
<evidence type="ECO:0000313" key="1">
    <source>
        <dbReference type="EMBL" id="WAG59611.1"/>
    </source>
</evidence>
<dbReference type="RefSeq" id="WP_216124553.1">
    <property type="nucleotide sequence ID" value="NZ_CP086239.1"/>
</dbReference>
<dbReference type="AlphaFoldDB" id="A0AA47EG63"/>
<evidence type="ECO:0000313" key="2">
    <source>
        <dbReference type="Proteomes" id="UP001164733"/>
    </source>
</evidence>
<gene>
    <name evidence="1" type="ORF">LL038_18545</name>
</gene>